<organism evidence="2 3">
    <name type="scientific">Fodinicola feengrottensis</name>
    <dbReference type="NCBI Taxonomy" id="435914"/>
    <lineage>
        <taxon>Bacteria</taxon>
        <taxon>Bacillati</taxon>
        <taxon>Actinomycetota</taxon>
        <taxon>Actinomycetes</taxon>
        <taxon>Mycobacteriales</taxon>
        <taxon>Fodinicola</taxon>
    </lineage>
</organism>
<dbReference type="SUPFAM" id="SSF51182">
    <property type="entry name" value="RmlC-like cupins"/>
    <property type="match status" value="1"/>
</dbReference>
<comment type="caution">
    <text evidence="2">The sequence shown here is derived from an EMBL/GenBank/DDBJ whole genome shotgun (WGS) entry which is preliminary data.</text>
</comment>
<evidence type="ECO:0000313" key="2">
    <source>
        <dbReference type="EMBL" id="GAA1670464.1"/>
    </source>
</evidence>
<gene>
    <name evidence="2" type="ORF">GCM10009765_19870</name>
</gene>
<proteinExistence type="predicted"/>
<dbReference type="InterPro" id="IPR053146">
    <property type="entry name" value="QDO-like"/>
</dbReference>
<keyword evidence="3" id="KW-1185">Reference proteome</keyword>
<dbReference type="PANTHER" id="PTHR36440:SF1">
    <property type="entry name" value="PUTATIVE (AFU_ORTHOLOGUE AFUA_8G07350)-RELATED"/>
    <property type="match status" value="1"/>
</dbReference>
<dbReference type="Gene3D" id="2.60.120.10">
    <property type="entry name" value="Jelly Rolls"/>
    <property type="match status" value="1"/>
</dbReference>
<evidence type="ECO:0000259" key="1">
    <source>
        <dbReference type="Pfam" id="PF07883"/>
    </source>
</evidence>
<evidence type="ECO:0000313" key="3">
    <source>
        <dbReference type="Proteomes" id="UP001500618"/>
    </source>
</evidence>
<dbReference type="EMBL" id="BAAANY010000008">
    <property type="protein sequence ID" value="GAA1670464.1"/>
    <property type="molecule type" value="Genomic_DNA"/>
</dbReference>
<accession>A0ABP4SBT4</accession>
<sequence length="151" mass="16203">MAERTKALLRPAGTGETIPGPGVQMLFKVTGADTNGTLAFQEFRLAPGGPAVRPHIHWEHDEYFYVVEGELTVHTGDRETAVGPGGLLAAVRGSVHGFRNASDAPVKALCVFSPAGYENYFREVHEAIASGEAMTDERMAALRSNYASETV</sequence>
<dbReference type="InterPro" id="IPR014710">
    <property type="entry name" value="RmlC-like_jellyroll"/>
</dbReference>
<dbReference type="RefSeq" id="WP_344309171.1">
    <property type="nucleotide sequence ID" value="NZ_BAAANY010000008.1"/>
</dbReference>
<reference evidence="3" key="1">
    <citation type="journal article" date="2019" name="Int. J. Syst. Evol. Microbiol.">
        <title>The Global Catalogue of Microorganisms (GCM) 10K type strain sequencing project: providing services to taxonomists for standard genome sequencing and annotation.</title>
        <authorList>
            <consortium name="The Broad Institute Genomics Platform"/>
            <consortium name="The Broad Institute Genome Sequencing Center for Infectious Disease"/>
            <person name="Wu L."/>
            <person name="Ma J."/>
        </authorList>
    </citation>
    <scope>NUCLEOTIDE SEQUENCE [LARGE SCALE GENOMIC DNA]</scope>
    <source>
        <strain evidence="3">JCM 14718</strain>
    </source>
</reference>
<dbReference type="InterPro" id="IPR013096">
    <property type="entry name" value="Cupin_2"/>
</dbReference>
<dbReference type="Proteomes" id="UP001500618">
    <property type="component" value="Unassembled WGS sequence"/>
</dbReference>
<dbReference type="InterPro" id="IPR011051">
    <property type="entry name" value="RmlC_Cupin_sf"/>
</dbReference>
<name>A0ABP4SBT4_9ACTN</name>
<dbReference type="Pfam" id="PF07883">
    <property type="entry name" value="Cupin_2"/>
    <property type="match status" value="1"/>
</dbReference>
<feature type="domain" description="Cupin type-2" evidence="1">
    <location>
        <begin position="43"/>
        <end position="112"/>
    </location>
</feature>
<dbReference type="PANTHER" id="PTHR36440">
    <property type="entry name" value="PUTATIVE (AFU_ORTHOLOGUE AFUA_8G07350)-RELATED"/>
    <property type="match status" value="1"/>
</dbReference>
<protein>
    <submittedName>
        <fullName evidence="2">Cupin domain-containing protein</fullName>
    </submittedName>
</protein>